<keyword evidence="2" id="KW-1185">Reference proteome</keyword>
<reference evidence="1 2" key="1">
    <citation type="journal article" date="2019" name="Int. J. Syst. Evol. Microbiol.">
        <title>The Global Catalogue of Microorganisms (GCM) 10K type strain sequencing project: providing services to taxonomists for standard genome sequencing and annotation.</title>
        <authorList>
            <consortium name="The Broad Institute Genomics Platform"/>
            <consortium name="The Broad Institute Genome Sequencing Center for Infectious Disease"/>
            <person name="Wu L."/>
            <person name="Ma J."/>
        </authorList>
    </citation>
    <scope>NUCLEOTIDE SEQUENCE [LARGE SCALE GENOMIC DNA]</scope>
    <source>
        <strain evidence="1 2">JCM 3272</strain>
    </source>
</reference>
<gene>
    <name evidence="1" type="ORF">GCM10010170_021850</name>
</gene>
<dbReference type="EMBL" id="BAAARV010000019">
    <property type="protein sequence ID" value="GAA2339587.1"/>
    <property type="molecule type" value="Genomic_DNA"/>
</dbReference>
<protein>
    <submittedName>
        <fullName evidence="1">Uncharacterized protein</fullName>
    </submittedName>
</protein>
<organism evidence="1 2">
    <name type="scientific">Dactylosporangium salmoneum</name>
    <dbReference type="NCBI Taxonomy" id="53361"/>
    <lineage>
        <taxon>Bacteria</taxon>
        <taxon>Bacillati</taxon>
        <taxon>Actinomycetota</taxon>
        <taxon>Actinomycetes</taxon>
        <taxon>Micromonosporales</taxon>
        <taxon>Micromonosporaceae</taxon>
        <taxon>Dactylosporangium</taxon>
    </lineage>
</organism>
<evidence type="ECO:0000313" key="2">
    <source>
        <dbReference type="Proteomes" id="UP001501444"/>
    </source>
</evidence>
<accession>A0ABN3FX74</accession>
<dbReference type="Proteomes" id="UP001501444">
    <property type="component" value="Unassembled WGS sequence"/>
</dbReference>
<name>A0ABN3FX74_9ACTN</name>
<sequence>MAQLEAQVAELERRLAWFTANAGAPRFTPGFNQVYRADGYGYVSVYYVGGATSRVRMFVGPQHPPTQCVGEANSGGRVDSHIGGVVRPGEYWVLECTKPNGEGYRAVFTPLF</sequence>
<comment type="caution">
    <text evidence="1">The sequence shown here is derived from an EMBL/GenBank/DDBJ whole genome shotgun (WGS) entry which is preliminary data.</text>
</comment>
<proteinExistence type="predicted"/>
<evidence type="ECO:0000313" key="1">
    <source>
        <dbReference type="EMBL" id="GAA2339587.1"/>
    </source>
</evidence>